<evidence type="ECO:0000313" key="1">
    <source>
        <dbReference type="EMBL" id="KAK2719132.1"/>
    </source>
</evidence>
<comment type="caution">
    <text evidence="1">The sequence shown here is derived from an EMBL/GenBank/DDBJ whole genome shotgun (WGS) entry which is preliminary data.</text>
</comment>
<evidence type="ECO:0008006" key="3">
    <source>
        <dbReference type="Google" id="ProtNLM"/>
    </source>
</evidence>
<reference evidence="1" key="1">
    <citation type="submission" date="2023-07" db="EMBL/GenBank/DDBJ databases">
        <title>Chromosome-level genome assembly of Artemia franciscana.</title>
        <authorList>
            <person name="Jo E."/>
        </authorList>
    </citation>
    <scope>NUCLEOTIDE SEQUENCE</scope>
    <source>
        <tissue evidence="1">Whole body</tissue>
    </source>
</reference>
<dbReference type="PANTHER" id="PTHR47027:SF25">
    <property type="entry name" value="REVERSE TRANSCRIPTASE DOMAIN-CONTAINING PROTEIN"/>
    <property type="match status" value="1"/>
</dbReference>
<name>A0AA88IDS9_ARTSF</name>
<dbReference type="EMBL" id="JAVRJZ010000008">
    <property type="protein sequence ID" value="KAK2719132.1"/>
    <property type="molecule type" value="Genomic_DNA"/>
</dbReference>
<proteinExistence type="predicted"/>
<keyword evidence="2" id="KW-1185">Reference proteome</keyword>
<feature type="non-terminal residue" evidence="1">
    <location>
        <position position="123"/>
    </location>
</feature>
<dbReference type="PANTHER" id="PTHR47027">
    <property type="entry name" value="REVERSE TRANSCRIPTASE DOMAIN-CONTAINING PROTEIN"/>
    <property type="match status" value="1"/>
</dbReference>
<organism evidence="1 2">
    <name type="scientific">Artemia franciscana</name>
    <name type="common">Brine shrimp</name>
    <name type="synonym">Artemia sanfranciscana</name>
    <dbReference type="NCBI Taxonomy" id="6661"/>
    <lineage>
        <taxon>Eukaryota</taxon>
        <taxon>Metazoa</taxon>
        <taxon>Ecdysozoa</taxon>
        <taxon>Arthropoda</taxon>
        <taxon>Crustacea</taxon>
        <taxon>Branchiopoda</taxon>
        <taxon>Anostraca</taxon>
        <taxon>Artemiidae</taxon>
        <taxon>Artemia</taxon>
    </lineage>
</organism>
<dbReference type="AlphaFoldDB" id="A0AA88IDS9"/>
<evidence type="ECO:0000313" key="2">
    <source>
        <dbReference type="Proteomes" id="UP001187531"/>
    </source>
</evidence>
<feature type="non-terminal residue" evidence="1">
    <location>
        <position position="1"/>
    </location>
</feature>
<protein>
    <recommendedName>
        <fullName evidence="3">Reverse transcriptase domain-containing protein</fullName>
    </recommendedName>
</protein>
<gene>
    <name evidence="1" type="ORF">QYM36_004833</name>
</gene>
<dbReference type="Proteomes" id="UP001187531">
    <property type="component" value="Unassembled WGS sequence"/>
</dbReference>
<sequence length="123" mass="13900">IICGTAHGNAWDGARKRPNATQRYPNWKKSVLTDLDYADDVELLSGLEHAQKMQDDIVEWSNLIGLKVSAEKTKFMIMNHPTQISLSVNLTQLERVECFTYLGSILRSNGSSDLNIQQRIHEA</sequence>
<accession>A0AA88IDS9</accession>